<gene>
    <name evidence="2" type="ORF">L207DRAFT_126778</name>
</gene>
<sequence length="246" mass="27033">MKIGRLVLVSWTSHPPSCPWIRAPALSRLLRALQACSRRVDGVIPGVLADAAGADWAGLEFLLLRDSRHAIACAEAGLDWSKGEEGSVSRSMDCPAWQALLGHLIWHKRASAAPWHGGKSSEAQSPHGCLTSDCLTCRARRGRHWLLAAAEWVKEREEKSGRSCGQAATHVEVPDEMYVALAFFLNQPLRAPPKFWTPVEHSAHDDHWMRHNKPPGPPRNNLSAASRTRSITGLSRYADDGCCPSD</sequence>
<dbReference type="AlphaFoldDB" id="A0A2J6R8F9"/>
<keyword evidence="3" id="KW-1185">Reference proteome</keyword>
<feature type="region of interest" description="Disordered" evidence="1">
    <location>
        <begin position="206"/>
        <end position="227"/>
    </location>
</feature>
<accession>A0A2J6R8F9</accession>
<evidence type="ECO:0000313" key="2">
    <source>
        <dbReference type="EMBL" id="PMD34792.1"/>
    </source>
</evidence>
<dbReference type="EMBL" id="KZ613953">
    <property type="protein sequence ID" value="PMD34792.1"/>
    <property type="molecule type" value="Genomic_DNA"/>
</dbReference>
<reference evidence="2 3" key="1">
    <citation type="submission" date="2016-04" db="EMBL/GenBank/DDBJ databases">
        <title>A degradative enzymes factory behind the ericoid mycorrhizal symbiosis.</title>
        <authorList>
            <consortium name="DOE Joint Genome Institute"/>
            <person name="Martino E."/>
            <person name="Morin E."/>
            <person name="Grelet G."/>
            <person name="Kuo A."/>
            <person name="Kohler A."/>
            <person name="Daghino S."/>
            <person name="Barry K."/>
            <person name="Choi C."/>
            <person name="Cichocki N."/>
            <person name="Clum A."/>
            <person name="Copeland A."/>
            <person name="Hainaut M."/>
            <person name="Haridas S."/>
            <person name="Labutti K."/>
            <person name="Lindquist E."/>
            <person name="Lipzen A."/>
            <person name="Khouja H.-R."/>
            <person name="Murat C."/>
            <person name="Ohm R."/>
            <person name="Olson A."/>
            <person name="Spatafora J."/>
            <person name="Veneault-Fourrey C."/>
            <person name="Henrissat B."/>
            <person name="Grigoriev I."/>
            <person name="Martin F."/>
            <person name="Perotto S."/>
        </authorList>
    </citation>
    <scope>NUCLEOTIDE SEQUENCE [LARGE SCALE GENOMIC DNA]</scope>
    <source>
        <strain evidence="2 3">F</strain>
    </source>
</reference>
<evidence type="ECO:0000313" key="3">
    <source>
        <dbReference type="Proteomes" id="UP000235786"/>
    </source>
</evidence>
<protein>
    <submittedName>
        <fullName evidence="2">Uncharacterized protein</fullName>
    </submittedName>
</protein>
<organism evidence="2 3">
    <name type="scientific">Hyaloscypha variabilis (strain UAMH 11265 / GT02V1 / F)</name>
    <name type="common">Meliniomyces variabilis</name>
    <dbReference type="NCBI Taxonomy" id="1149755"/>
    <lineage>
        <taxon>Eukaryota</taxon>
        <taxon>Fungi</taxon>
        <taxon>Dikarya</taxon>
        <taxon>Ascomycota</taxon>
        <taxon>Pezizomycotina</taxon>
        <taxon>Leotiomycetes</taxon>
        <taxon>Helotiales</taxon>
        <taxon>Hyaloscyphaceae</taxon>
        <taxon>Hyaloscypha</taxon>
        <taxon>Hyaloscypha variabilis</taxon>
    </lineage>
</organism>
<dbReference type="Proteomes" id="UP000235786">
    <property type="component" value="Unassembled WGS sequence"/>
</dbReference>
<evidence type="ECO:0000256" key="1">
    <source>
        <dbReference type="SAM" id="MobiDB-lite"/>
    </source>
</evidence>
<name>A0A2J6R8F9_HYAVF</name>
<proteinExistence type="predicted"/>